<protein>
    <recommendedName>
        <fullName evidence="12">Major facilitator superfamily (MFS) profile domain-containing protein</fullName>
    </recommendedName>
</protein>
<dbReference type="GO" id="GO:0012505">
    <property type="term" value="C:endomembrane system"/>
    <property type="evidence" value="ECO:0007669"/>
    <property type="project" value="UniProtKB-SubCell"/>
</dbReference>
<dbReference type="GO" id="GO:0015651">
    <property type="term" value="F:quaternary ammonium group transmembrane transporter activity"/>
    <property type="evidence" value="ECO:0007669"/>
    <property type="project" value="UniProtKB-ARBA"/>
</dbReference>
<dbReference type="Gene3D" id="1.20.1250.20">
    <property type="entry name" value="MFS general substrate transporter like domains"/>
    <property type="match status" value="1"/>
</dbReference>
<dbReference type="OMA" id="RIIYCTL"/>
<comment type="subcellular location">
    <subcellularLocation>
        <location evidence="1">Endomembrane system</location>
        <topology evidence="1">Multi-pass membrane protein</topology>
    </subcellularLocation>
</comment>
<feature type="domain" description="Major facilitator superfamily (MFS) profile" evidence="12">
    <location>
        <begin position="90"/>
        <end position="515"/>
    </location>
</feature>
<keyword evidence="5" id="KW-0547">Nucleotide-binding</keyword>
<dbReference type="SUPFAM" id="SSF103473">
    <property type="entry name" value="MFS general substrate transporter"/>
    <property type="match status" value="1"/>
</dbReference>
<evidence type="ECO:0000256" key="2">
    <source>
        <dbReference type="ARBA" id="ARBA00009203"/>
    </source>
</evidence>
<dbReference type="PANTHER" id="PTHR24064">
    <property type="entry name" value="SOLUTE CARRIER FAMILY 22 MEMBER"/>
    <property type="match status" value="1"/>
</dbReference>
<evidence type="ECO:0000256" key="1">
    <source>
        <dbReference type="ARBA" id="ARBA00004127"/>
    </source>
</evidence>
<keyword evidence="4 11" id="KW-0812">Transmembrane</keyword>
<comment type="similarity">
    <text evidence="2">Belongs to the major facilitator (TC 2.A.1) superfamily. Organic cation transporter (TC 2.A.1.19) family.</text>
</comment>
<dbReference type="AlphaFoldDB" id="A0A4W4HNC4"/>
<accession>A0A4W4HNC4</accession>
<feature type="transmembrane region" description="Helical" evidence="11">
    <location>
        <begin position="262"/>
        <end position="280"/>
    </location>
</feature>
<feature type="transmembrane region" description="Helical" evidence="11">
    <location>
        <begin position="434"/>
        <end position="451"/>
    </location>
</feature>
<name>A0A4W4HNC4_ELEEL</name>
<evidence type="ECO:0000256" key="7">
    <source>
        <dbReference type="ARBA" id="ARBA00022989"/>
    </source>
</evidence>
<dbReference type="GO" id="GO:0016020">
    <property type="term" value="C:membrane"/>
    <property type="evidence" value="ECO:0007669"/>
    <property type="project" value="InterPro"/>
</dbReference>
<dbReference type="InterPro" id="IPR036259">
    <property type="entry name" value="MFS_trans_sf"/>
</dbReference>
<evidence type="ECO:0000256" key="10">
    <source>
        <dbReference type="ARBA" id="ARBA00023180"/>
    </source>
</evidence>
<feature type="transmembrane region" description="Helical" evidence="11">
    <location>
        <begin position="490"/>
        <end position="510"/>
    </location>
</feature>
<keyword evidence="6" id="KW-0067">ATP-binding</keyword>
<evidence type="ECO:0000256" key="9">
    <source>
        <dbReference type="ARBA" id="ARBA00023136"/>
    </source>
</evidence>
<dbReference type="InterPro" id="IPR020846">
    <property type="entry name" value="MFS_dom"/>
</dbReference>
<feature type="transmembrane region" description="Helical" evidence="11">
    <location>
        <begin position="232"/>
        <end position="256"/>
    </location>
</feature>
<evidence type="ECO:0000313" key="14">
    <source>
        <dbReference type="Proteomes" id="UP000314983"/>
    </source>
</evidence>
<feature type="transmembrane region" description="Helical" evidence="11">
    <location>
        <begin position="342"/>
        <end position="362"/>
    </location>
</feature>
<keyword evidence="10" id="KW-0325">Glycoprotein</keyword>
<dbReference type="PROSITE" id="PS50850">
    <property type="entry name" value="MFS"/>
    <property type="match status" value="1"/>
</dbReference>
<evidence type="ECO:0000256" key="3">
    <source>
        <dbReference type="ARBA" id="ARBA00022448"/>
    </source>
</evidence>
<reference evidence="13" key="5">
    <citation type="submission" date="2025-09" db="UniProtKB">
        <authorList>
            <consortium name="Ensembl"/>
        </authorList>
    </citation>
    <scope>IDENTIFICATION</scope>
</reference>
<reference evidence="14" key="1">
    <citation type="journal article" date="2014" name="Science">
        <title>Nonhuman genetics. Genomic basis for the convergent evolution of electric organs.</title>
        <authorList>
            <person name="Gallant J.R."/>
            <person name="Traeger L.L."/>
            <person name="Volkening J.D."/>
            <person name="Moffett H."/>
            <person name="Chen P.H."/>
            <person name="Novina C.D."/>
            <person name="Phillips G.N.Jr."/>
            <person name="Anand R."/>
            <person name="Wells G.B."/>
            <person name="Pinch M."/>
            <person name="Guth R."/>
            <person name="Unguez G.A."/>
            <person name="Albert J.S."/>
            <person name="Zakon H.H."/>
            <person name="Samanta M.P."/>
            <person name="Sussman M.R."/>
        </authorList>
    </citation>
    <scope>NUCLEOTIDE SEQUENCE [LARGE SCALE GENOMIC DNA]</scope>
</reference>
<reference evidence="14" key="2">
    <citation type="journal article" date="2017" name="Sci. Adv.">
        <title>A tail of two voltages: Proteomic comparison of the three electric organs of the electric eel.</title>
        <authorList>
            <person name="Traeger L.L."/>
            <person name="Sabat G."/>
            <person name="Barrett-Wilt G.A."/>
            <person name="Wells G.B."/>
            <person name="Sussman M.R."/>
        </authorList>
    </citation>
    <scope>NUCLEOTIDE SEQUENCE [LARGE SCALE GENOMIC DNA]</scope>
</reference>
<evidence type="ECO:0000256" key="11">
    <source>
        <dbReference type="SAM" id="Phobius"/>
    </source>
</evidence>
<feature type="transmembrane region" description="Helical" evidence="11">
    <location>
        <begin position="403"/>
        <end position="422"/>
    </location>
</feature>
<dbReference type="FunFam" id="1.20.1250.20:FF:000070">
    <property type="entry name" value="Solute carrier family 22 member 5"/>
    <property type="match status" value="1"/>
</dbReference>
<keyword evidence="9 11" id="KW-0472">Membrane</keyword>
<dbReference type="GeneTree" id="ENSGT00940000163251"/>
<reference evidence="13" key="3">
    <citation type="submission" date="2020-05" db="EMBL/GenBank/DDBJ databases">
        <title>Electrophorus electricus (electric eel) genome, fEleEle1, primary haplotype.</title>
        <authorList>
            <person name="Myers G."/>
            <person name="Meyer A."/>
            <person name="Fedrigo O."/>
            <person name="Formenti G."/>
            <person name="Rhie A."/>
            <person name="Tracey A."/>
            <person name="Sims Y."/>
            <person name="Jarvis E.D."/>
        </authorList>
    </citation>
    <scope>NUCLEOTIDE SEQUENCE [LARGE SCALE GENOMIC DNA]</scope>
</reference>
<evidence type="ECO:0000313" key="13">
    <source>
        <dbReference type="Ensembl" id="ENSEEEP00000049973.2"/>
    </source>
</evidence>
<feature type="transmembrane region" description="Helical" evidence="11">
    <location>
        <begin position="23"/>
        <end position="44"/>
    </location>
</feature>
<dbReference type="GO" id="GO:0005524">
    <property type="term" value="F:ATP binding"/>
    <property type="evidence" value="ECO:0007669"/>
    <property type="project" value="UniProtKB-KW"/>
</dbReference>
<reference evidence="13" key="4">
    <citation type="submission" date="2025-08" db="UniProtKB">
        <authorList>
            <consortium name="Ensembl"/>
        </authorList>
    </citation>
    <scope>IDENTIFICATION</scope>
</reference>
<dbReference type="GO" id="GO:0006811">
    <property type="term" value="P:monoatomic ion transport"/>
    <property type="evidence" value="ECO:0007669"/>
    <property type="project" value="UniProtKB-KW"/>
</dbReference>
<sequence>MHVLNYDDNTAFLGDWGNFQKTVFFLLCSSVIPNGFTGLSIVFIGDTPAHHCRIPASVNITVEWRNVSIPVEVDYGHTRFSKCSRYKLDVIKGFSDKGLIPWVDVNVSALEQESCKDGWEYDRETYVSTIVTEWDLVCSDDWKTPLTSSLFFCGVLIGSFISGQLSDRWFGRKIVLFLTMGVQTIFTLIQVFSPSWVIFCSLFFIVGMGQISNYVAAFVLGMEILSLPIRIIYSTVGVCTFFSVGYMLLPFVAYFLRDWRMLLLALTLPGFLYIPLWWFVPESPRWLLSQGRVGEAEAILQDAARKNGVKAPQVIFPLPQSGEKAVRVKFYNLCDLVRSSNIRAITILLCLVWTTLSIGYLALSLNTSNLHGNSYLNCFLSAAVEVPAYTISWLMFRFWPRRLCLFSTLSLGGAVLLFVHLIPQREMCSNLFNMLGKFGVTIAFAIIYAFTAELYPTVLRNTAMGACSMASRIGSISAPYFVYLGSYYRALPYILMGSLSVLSGLLSLLLPESIGMPLPETISHMQKVTGCKKKQPSYNLASSKGDEECVSV</sequence>
<dbReference type="InterPro" id="IPR005828">
    <property type="entry name" value="MFS_sugar_transport-like"/>
</dbReference>
<proteinExistence type="inferred from homology"/>
<feature type="transmembrane region" description="Helical" evidence="11">
    <location>
        <begin position="196"/>
        <end position="220"/>
    </location>
</feature>
<keyword evidence="14" id="KW-1185">Reference proteome</keyword>
<evidence type="ECO:0000256" key="6">
    <source>
        <dbReference type="ARBA" id="ARBA00022840"/>
    </source>
</evidence>
<gene>
    <name evidence="13" type="primary">slc22a21</name>
</gene>
<keyword evidence="3" id="KW-0813">Transport</keyword>
<feature type="transmembrane region" description="Helical" evidence="11">
    <location>
        <begin position="174"/>
        <end position="190"/>
    </location>
</feature>
<evidence type="ECO:0000259" key="12">
    <source>
        <dbReference type="PROSITE" id="PS50850"/>
    </source>
</evidence>
<keyword evidence="7 11" id="KW-1133">Transmembrane helix</keyword>
<evidence type="ECO:0000256" key="4">
    <source>
        <dbReference type="ARBA" id="ARBA00022692"/>
    </source>
</evidence>
<organism evidence="13 14">
    <name type="scientific">Electrophorus electricus</name>
    <name type="common">Electric eel</name>
    <name type="synonym">Gymnotus electricus</name>
    <dbReference type="NCBI Taxonomy" id="8005"/>
    <lineage>
        <taxon>Eukaryota</taxon>
        <taxon>Metazoa</taxon>
        <taxon>Chordata</taxon>
        <taxon>Craniata</taxon>
        <taxon>Vertebrata</taxon>
        <taxon>Euteleostomi</taxon>
        <taxon>Actinopterygii</taxon>
        <taxon>Neopterygii</taxon>
        <taxon>Teleostei</taxon>
        <taxon>Ostariophysi</taxon>
        <taxon>Gymnotiformes</taxon>
        <taxon>Gymnotoidei</taxon>
        <taxon>Gymnotidae</taxon>
        <taxon>Electrophorus</taxon>
    </lineage>
</organism>
<dbReference type="Pfam" id="PF00083">
    <property type="entry name" value="Sugar_tr"/>
    <property type="match status" value="1"/>
</dbReference>
<evidence type="ECO:0000256" key="8">
    <source>
        <dbReference type="ARBA" id="ARBA00023065"/>
    </source>
</evidence>
<feature type="transmembrane region" description="Helical" evidence="11">
    <location>
        <begin position="374"/>
        <end position="396"/>
    </location>
</feature>
<evidence type="ECO:0000256" key="5">
    <source>
        <dbReference type="ARBA" id="ARBA00022741"/>
    </source>
</evidence>
<dbReference type="Proteomes" id="UP000314983">
    <property type="component" value="Chromosome 6"/>
</dbReference>
<dbReference type="STRING" id="8005.ENSEEEP00000049973"/>
<keyword evidence="8" id="KW-0406">Ion transport</keyword>
<dbReference type="Ensembl" id="ENSEEET00000050518.2">
    <property type="protein sequence ID" value="ENSEEEP00000049973.2"/>
    <property type="gene ID" value="ENSEEEG00000023490.2"/>
</dbReference>